<organism evidence="13">
    <name type="scientific">Levilinea saccharolytica</name>
    <dbReference type="NCBI Taxonomy" id="229921"/>
    <lineage>
        <taxon>Bacteria</taxon>
        <taxon>Bacillati</taxon>
        <taxon>Chloroflexota</taxon>
        <taxon>Anaerolineae</taxon>
        <taxon>Anaerolineales</taxon>
        <taxon>Anaerolineaceae</taxon>
        <taxon>Levilinea</taxon>
    </lineage>
</organism>
<dbReference type="PANTHER" id="PTHR33238">
    <property type="entry name" value="IRON (METAL) DEPENDENT REPRESSOR, DTXR FAMILY"/>
    <property type="match status" value="1"/>
</dbReference>
<dbReference type="EMBL" id="DF967975">
    <property type="protein sequence ID" value="GAP19159.1"/>
    <property type="molecule type" value="Genomic_DNA"/>
</dbReference>
<dbReference type="InterPro" id="IPR022687">
    <property type="entry name" value="HTH_DTXR"/>
</dbReference>
<evidence type="ECO:0000313" key="13">
    <source>
        <dbReference type="EMBL" id="GAP19159.1"/>
    </source>
</evidence>
<feature type="domain" description="HTH dtxR-type" evidence="12">
    <location>
        <begin position="6"/>
        <end position="69"/>
    </location>
</feature>
<dbReference type="Gene3D" id="1.10.10.10">
    <property type="entry name" value="Winged helix-like DNA-binding domain superfamily/Winged helix DNA-binding domain"/>
    <property type="match status" value="1"/>
</dbReference>
<dbReference type="RefSeq" id="WP_062419461.1">
    <property type="nucleotide sequence ID" value="NZ_BBXZ01000161.1"/>
</dbReference>
<evidence type="ECO:0000256" key="4">
    <source>
        <dbReference type="ARBA" id="ARBA00022490"/>
    </source>
</evidence>
<dbReference type="Pfam" id="PF02742">
    <property type="entry name" value="Fe_dep_repr_C"/>
    <property type="match status" value="1"/>
</dbReference>
<dbReference type="GO" id="GO:0046914">
    <property type="term" value="F:transition metal ion binding"/>
    <property type="evidence" value="ECO:0007669"/>
    <property type="project" value="InterPro"/>
</dbReference>
<evidence type="ECO:0000256" key="3">
    <source>
        <dbReference type="ARBA" id="ARBA00011738"/>
    </source>
</evidence>
<sequence length="224" mass="24083">MNAINLSENEEMHLLAAARLIENGHPQPVSLNRVADQLSIQPISANQMARRLEEHGLITYQPYKGVSLTPAGWQITRRILRCRRLWETFLVQHLHTAQAEAEALACRLEHFTSEQIAAQLDTYLGSPTASPSGHPIPAGSTSPPDPGVPLALLQAGERAQVLQLSAPPADSAFLQSAGLAAGQILTLQAVDGRGRRLITLEASGQSLQLSTALCQAVRVQSLIS</sequence>
<dbReference type="AlphaFoldDB" id="A0A0M8JPS8"/>
<evidence type="ECO:0000256" key="11">
    <source>
        <dbReference type="ARBA" id="ARBA00032593"/>
    </source>
</evidence>
<dbReference type="GO" id="GO:0003677">
    <property type="term" value="F:DNA binding"/>
    <property type="evidence" value="ECO:0007669"/>
    <property type="project" value="UniProtKB-KW"/>
</dbReference>
<dbReference type="GO" id="GO:0005737">
    <property type="term" value="C:cytoplasm"/>
    <property type="evidence" value="ECO:0007669"/>
    <property type="project" value="UniProtKB-SubCell"/>
</dbReference>
<accession>A0A0M8JPS8</accession>
<dbReference type="SUPFAM" id="SSF47979">
    <property type="entry name" value="Iron-dependent repressor protein, dimerization domain"/>
    <property type="match status" value="1"/>
</dbReference>
<evidence type="ECO:0000256" key="1">
    <source>
        <dbReference type="ARBA" id="ARBA00004496"/>
    </source>
</evidence>
<reference evidence="13" key="1">
    <citation type="journal article" date="2015" name="Genome Announc.">
        <title>Draft Genome Sequences of Anaerolinea thermolimosa IMO-1, Bellilinea caldifistulae GOMI-1, Leptolinea tardivitalis YMTK-2, Levilinea saccharolytica KIBI-1, Longilinea arvoryzae KOME-1, Previously Described as Members of the Class Anaerolineae (Chloroflexi).</title>
        <authorList>
            <person name="Matsuura N."/>
            <person name="Tourlousse M.D."/>
            <person name="Ohashi A."/>
            <person name="Hugenholtz P."/>
            <person name="Sekiguchi Y."/>
        </authorList>
    </citation>
    <scope>NUCLEOTIDE SEQUENCE</scope>
    <source>
        <strain evidence="13">KIBI-1</strain>
    </source>
</reference>
<dbReference type="SMART" id="SM00529">
    <property type="entry name" value="HTH_DTXR"/>
    <property type="match status" value="1"/>
</dbReference>
<dbReference type="PROSITE" id="PS50944">
    <property type="entry name" value="HTH_DTXR"/>
    <property type="match status" value="1"/>
</dbReference>
<dbReference type="GO" id="GO:0046983">
    <property type="term" value="F:protein dimerization activity"/>
    <property type="evidence" value="ECO:0007669"/>
    <property type="project" value="InterPro"/>
</dbReference>
<dbReference type="InterPro" id="IPR022689">
    <property type="entry name" value="Iron_dep_repressor"/>
</dbReference>
<evidence type="ECO:0000256" key="9">
    <source>
        <dbReference type="ARBA" id="ARBA00023163"/>
    </source>
</evidence>
<evidence type="ECO:0000256" key="5">
    <source>
        <dbReference type="ARBA" id="ARBA00022491"/>
    </source>
</evidence>
<comment type="similarity">
    <text evidence="2">Belongs to the DtxR/MntR family.</text>
</comment>
<dbReference type="PANTHER" id="PTHR33238:SF11">
    <property type="entry name" value="TRANSCRIPTIONAL REGULATOR MNTR"/>
    <property type="match status" value="1"/>
</dbReference>
<dbReference type="InterPro" id="IPR036390">
    <property type="entry name" value="WH_DNA-bd_sf"/>
</dbReference>
<evidence type="ECO:0000256" key="10">
    <source>
        <dbReference type="ARBA" id="ARBA00023211"/>
    </source>
</evidence>
<dbReference type="InterPro" id="IPR050536">
    <property type="entry name" value="DtxR_MntR_Metal-Reg"/>
</dbReference>
<evidence type="ECO:0000256" key="2">
    <source>
        <dbReference type="ARBA" id="ARBA00007871"/>
    </source>
</evidence>
<keyword evidence="9" id="KW-0804">Transcription</keyword>
<keyword evidence="7" id="KW-0238">DNA-binding</keyword>
<dbReference type="SUPFAM" id="SSF46785">
    <property type="entry name" value="Winged helix' DNA-binding domain"/>
    <property type="match status" value="1"/>
</dbReference>
<dbReference type="Pfam" id="PF01325">
    <property type="entry name" value="Fe_dep_repress"/>
    <property type="match status" value="1"/>
</dbReference>
<dbReference type="OrthoDB" id="9794394at2"/>
<comment type="subunit">
    <text evidence="3">Homodimer.</text>
</comment>
<dbReference type="InterPro" id="IPR001367">
    <property type="entry name" value="Fe_dep_repressor"/>
</dbReference>
<evidence type="ECO:0000256" key="7">
    <source>
        <dbReference type="ARBA" id="ARBA00023125"/>
    </source>
</evidence>
<dbReference type="InterPro" id="IPR036421">
    <property type="entry name" value="Fe_dep_repressor_sf"/>
</dbReference>
<keyword evidence="6" id="KW-0805">Transcription regulation</keyword>
<evidence type="ECO:0000256" key="8">
    <source>
        <dbReference type="ARBA" id="ARBA00023159"/>
    </source>
</evidence>
<evidence type="ECO:0000256" key="6">
    <source>
        <dbReference type="ARBA" id="ARBA00023015"/>
    </source>
</evidence>
<keyword evidence="8" id="KW-0010">Activator</keyword>
<evidence type="ECO:0000259" key="12">
    <source>
        <dbReference type="PROSITE" id="PS50944"/>
    </source>
</evidence>
<comment type="subcellular location">
    <subcellularLocation>
        <location evidence="1">Cytoplasm</location>
    </subcellularLocation>
</comment>
<keyword evidence="10" id="KW-0464">Manganese</keyword>
<keyword evidence="5" id="KW-0678">Repressor</keyword>
<name>A0A0M8JPS8_9CHLR</name>
<protein>
    <recommendedName>
        <fullName evidence="11">Manganese transport regulator</fullName>
    </recommendedName>
</protein>
<gene>
    <name evidence="13" type="ORF">LSAC_03058</name>
</gene>
<proteinExistence type="inferred from homology"/>
<dbReference type="InterPro" id="IPR036388">
    <property type="entry name" value="WH-like_DNA-bd_sf"/>
</dbReference>
<dbReference type="GO" id="GO:0003700">
    <property type="term" value="F:DNA-binding transcription factor activity"/>
    <property type="evidence" value="ECO:0007669"/>
    <property type="project" value="InterPro"/>
</dbReference>
<keyword evidence="4" id="KW-0963">Cytoplasm</keyword>